<proteinExistence type="predicted"/>
<dbReference type="AlphaFoldDB" id="D5GQ19"/>
<dbReference type="RefSeq" id="XP_002842421.1">
    <property type="nucleotide sequence ID" value="XM_002842375.1"/>
</dbReference>
<accession>D5GQ19</accession>
<dbReference type="HOGENOM" id="CLU_1705548_0_0_1"/>
<reference evidence="2 3" key="1">
    <citation type="journal article" date="2010" name="Nature">
        <title>Perigord black truffle genome uncovers evolutionary origins and mechanisms of symbiosis.</title>
        <authorList>
            <person name="Martin F."/>
            <person name="Kohler A."/>
            <person name="Murat C."/>
            <person name="Balestrini R."/>
            <person name="Coutinho P.M."/>
            <person name="Jaillon O."/>
            <person name="Montanini B."/>
            <person name="Morin E."/>
            <person name="Noel B."/>
            <person name="Percudani R."/>
            <person name="Porcel B."/>
            <person name="Rubini A."/>
            <person name="Amicucci A."/>
            <person name="Amselem J."/>
            <person name="Anthouard V."/>
            <person name="Arcioni S."/>
            <person name="Artiguenave F."/>
            <person name="Aury J.M."/>
            <person name="Ballario P."/>
            <person name="Bolchi A."/>
            <person name="Brenna A."/>
            <person name="Brun A."/>
            <person name="Buee M."/>
            <person name="Cantarel B."/>
            <person name="Chevalier G."/>
            <person name="Couloux A."/>
            <person name="Da Silva C."/>
            <person name="Denoeud F."/>
            <person name="Duplessis S."/>
            <person name="Ghignone S."/>
            <person name="Hilselberger B."/>
            <person name="Iotti M."/>
            <person name="Marcais B."/>
            <person name="Mello A."/>
            <person name="Miranda M."/>
            <person name="Pacioni G."/>
            <person name="Quesneville H."/>
            <person name="Riccioni C."/>
            <person name="Ruotolo R."/>
            <person name="Splivallo R."/>
            <person name="Stocchi V."/>
            <person name="Tisserant E."/>
            <person name="Viscomi A.R."/>
            <person name="Zambonelli A."/>
            <person name="Zampieri E."/>
            <person name="Henrissat B."/>
            <person name="Lebrun M.H."/>
            <person name="Paolocci F."/>
            <person name="Bonfante P."/>
            <person name="Ottonello S."/>
            <person name="Wincker P."/>
        </authorList>
    </citation>
    <scope>NUCLEOTIDE SEQUENCE [LARGE SCALE GENOMIC DNA]</scope>
    <source>
        <strain evidence="2 3">Mel28</strain>
    </source>
</reference>
<feature type="compositionally biased region" description="Basic and acidic residues" evidence="1">
    <location>
        <begin position="74"/>
        <end position="103"/>
    </location>
</feature>
<evidence type="ECO:0000313" key="2">
    <source>
        <dbReference type="EMBL" id="CAZ86612.1"/>
    </source>
</evidence>
<evidence type="ECO:0000313" key="3">
    <source>
        <dbReference type="Proteomes" id="UP000006911"/>
    </source>
</evidence>
<dbReference type="Proteomes" id="UP000006911">
    <property type="component" value="Unassembled WGS sequence"/>
</dbReference>
<sequence length="154" mass="17034">MMPGPPPSIPTYSSSAPPPPVIPPSPPEPAEFDCHKSRTWPFIKRLRKPYQGNGTGGEECERLRKSSPRLGESIWRERAEETREGKEGREKAGHSAERLRLEKERMERQERLLKGILELPVCNAARQSTTSLKGSIPSLSPSPPLASSPSNTEA</sequence>
<dbReference type="InParanoid" id="D5GQ19"/>
<feature type="region of interest" description="Disordered" evidence="1">
    <location>
        <begin position="1"/>
        <end position="103"/>
    </location>
</feature>
<evidence type="ECO:0000256" key="1">
    <source>
        <dbReference type="SAM" id="MobiDB-lite"/>
    </source>
</evidence>
<dbReference type="KEGG" id="tml:GSTUM_00012152001"/>
<name>D5GQ19_TUBMM</name>
<gene>
    <name evidence="2" type="ORF">GSTUM_00012152001</name>
</gene>
<dbReference type="GeneID" id="9185192"/>
<feature type="region of interest" description="Disordered" evidence="1">
    <location>
        <begin position="130"/>
        <end position="154"/>
    </location>
</feature>
<feature type="compositionally biased region" description="Pro residues" evidence="1">
    <location>
        <begin position="16"/>
        <end position="29"/>
    </location>
</feature>
<organism evidence="2 3">
    <name type="scientific">Tuber melanosporum (strain Mel28)</name>
    <name type="common">Perigord black truffle</name>
    <dbReference type="NCBI Taxonomy" id="656061"/>
    <lineage>
        <taxon>Eukaryota</taxon>
        <taxon>Fungi</taxon>
        <taxon>Dikarya</taxon>
        <taxon>Ascomycota</taxon>
        <taxon>Pezizomycotina</taxon>
        <taxon>Pezizomycetes</taxon>
        <taxon>Pezizales</taxon>
        <taxon>Tuberaceae</taxon>
        <taxon>Tuber</taxon>
    </lineage>
</organism>
<keyword evidence="3" id="KW-1185">Reference proteome</keyword>
<dbReference type="EMBL" id="FN430381">
    <property type="protein sequence ID" value="CAZ86612.1"/>
    <property type="molecule type" value="Genomic_DNA"/>
</dbReference>
<protein>
    <submittedName>
        <fullName evidence="2">(Perigord truffle) hypothetical protein</fullName>
    </submittedName>
</protein>